<proteinExistence type="predicted"/>
<accession>X0Y679</accession>
<dbReference type="EMBL" id="BARS01050787">
    <property type="protein sequence ID" value="GAG51414.1"/>
    <property type="molecule type" value="Genomic_DNA"/>
</dbReference>
<organism evidence="1">
    <name type="scientific">marine sediment metagenome</name>
    <dbReference type="NCBI Taxonomy" id="412755"/>
    <lineage>
        <taxon>unclassified sequences</taxon>
        <taxon>metagenomes</taxon>
        <taxon>ecological metagenomes</taxon>
    </lineage>
</organism>
<gene>
    <name evidence="1" type="ORF">S01H1_75753</name>
</gene>
<feature type="non-terminal residue" evidence="1">
    <location>
        <position position="48"/>
    </location>
</feature>
<dbReference type="AlphaFoldDB" id="X0Y679"/>
<reference evidence="1" key="1">
    <citation type="journal article" date="2014" name="Front. Microbiol.">
        <title>High frequency of phylogenetically diverse reductive dehalogenase-homologous genes in deep subseafloor sedimentary metagenomes.</title>
        <authorList>
            <person name="Kawai M."/>
            <person name="Futagami T."/>
            <person name="Toyoda A."/>
            <person name="Takaki Y."/>
            <person name="Nishi S."/>
            <person name="Hori S."/>
            <person name="Arai W."/>
            <person name="Tsubouchi T."/>
            <person name="Morono Y."/>
            <person name="Uchiyama I."/>
            <person name="Ito T."/>
            <person name="Fujiyama A."/>
            <person name="Inagaki F."/>
            <person name="Takami H."/>
        </authorList>
    </citation>
    <scope>NUCLEOTIDE SEQUENCE</scope>
    <source>
        <strain evidence="1">Expedition CK06-06</strain>
    </source>
</reference>
<evidence type="ECO:0000313" key="1">
    <source>
        <dbReference type="EMBL" id="GAG51414.1"/>
    </source>
</evidence>
<protein>
    <submittedName>
        <fullName evidence="1">Uncharacterized protein</fullName>
    </submittedName>
</protein>
<comment type="caution">
    <text evidence="1">The sequence shown here is derived from an EMBL/GenBank/DDBJ whole genome shotgun (WGS) entry which is preliminary data.</text>
</comment>
<name>X0Y679_9ZZZZ</name>
<sequence>MLRDGITYGRRKMARPTKYNKTLLKKAEAYLETYFTYHGHVIPTVEGL</sequence>